<dbReference type="InterPro" id="IPR032976">
    <property type="entry name" value="YJEFN_prot_NAXE-like"/>
</dbReference>
<evidence type="ECO:0000256" key="8">
    <source>
        <dbReference type="ARBA" id="ARBA00023027"/>
    </source>
</evidence>
<dbReference type="GO" id="GO:0000166">
    <property type="term" value="F:nucleotide binding"/>
    <property type="evidence" value="ECO:0007669"/>
    <property type="project" value="UniProtKB-KW"/>
</dbReference>
<dbReference type="FunFam" id="3.40.50.10260:FF:000016">
    <property type="entry name" value="Pyridoxamine 5-phosphate oxidase, putative"/>
    <property type="match status" value="1"/>
</dbReference>
<evidence type="ECO:0000256" key="6">
    <source>
        <dbReference type="ARBA" id="ARBA00022857"/>
    </source>
</evidence>
<dbReference type="PROSITE" id="PS51385">
    <property type="entry name" value="YJEF_N"/>
    <property type="match status" value="1"/>
</dbReference>
<feature type="domain" description="YjeF N-terminal" evidence="10">
    <location>
        <begin position="40"/>
        <end position="279"/>
    </location>
</feature>
<evidence type="ECO:0000256" key="3">
    <source>
        <dbReference type="ARBA" id="ARBA00012228"/>
    </source>
</evidence>
<dbReference type="GO" id="GO:0052856">
    <property type="term" value="F:NAD(P)HX epimerase activity"/>
    <property type="evidence" value="ECO:0007669"/>
    <property type="project" value="UniProtKB-EC"/>
</dbReference>
<dbReference type="InterPro" id="IPR004443">
    <property type="entry name" value="YjeF_N_dom"/>
</dbReference>
<keyword evidence="6" id="KW-0521">NADP</keyword>
<dbReference type="EMBL" id="AHGT01000083">
    <property type="protein sequence ID" value="ESU35427.1"/>
    <property type="molecule type" value="Genomic_DNA"/>
</dbReference>
<reference evidence="12" key="1">
    <citation type="submission" date="2012-02" db="EMBL/GenBank/DDBJ databases">
        <title>Genome sequencing of Giardia lamblia Genotypes A2 and B isolates (DH and GS) and comparative analysis with the genomes of Genotypes A1 and E (WB and Pig).</title>
        <authorList>
            <person name="Adam R."/>
            <person name="Dahlstrom E."/>
            <person name="Martens C."/>
            <person name="Bruno D."/>
            <person name="Barbian K."/>
            <person name="Porcella S.F."/>
            <person name="Nash T."/>
        </authorList>
    </citation>
    <scope>NUCLEOTIDE SEQUENCE</scope>
    <source>
        <strain evidence="12">DH</strain>
    </source>
</reference>
<comment type="caution">
    <text evidence="11">The sequence shown here is derived from an EMBL/GenBank/DDBJ whole genome shotgun (WGS) entry which is preliminary data.</text>
</comment>
<keyword evidence="9" id="KW-0413">Isomerase</keyword>
<dbReference type="InterPro" id="IPR036652">
    <property type="entry name" value="YjeF_N_dom_sf"/>
</dbReference>
<keyword evidence="5" id="KW-0547">Nucleotide-binding</keyword>
<name>V6TAF8_GIAIN</name>
<keyword evidence="8" id="KW-0520">NAD</keyword>
<evidence type="ECO:0000256" key="1">
    <source>
        <dbReference type="ARBA" id="ARBA00000013"/>
    </source>
</evidence>
<keyword evidence="7" id="KW-0630">Potassium</keyword>
<dbReference type="PANTHER" id="PTHR13232:SF10">
    <property type="entry name" value="NAD(P)H-HYDRATE EPIMERASE"/>
    <property type="match status" value="1"/>
</dbReference>
<evidence type="ECO:0000313" key="12">
    <source>
        <dbReference type="Proteomes" id="UP000018320"/>
    </source>
</evidence>
<dbReference type="GO" id="GO:0005739">
    <property type="term" value="C:mitochondrion"/>
    <property type="evidence" value="ECO:0007669"/>
    <property type="project" value="TreeGrafter"/>
</dbReference>
<dbReference type="NCBIfam" id="TIGR00197">
    <property type="entry name" value="yjeF_nterm"/>
    <property type="match status" value="1"/>
</dbReference>
<dbReference type="PANTHER" id="PTHR13232">
    <property type="entry name" value="NAD(P)H-HYDRATE EPIMERASE"/>
    <property type="match status" value="1"/>
</dbReference>
<dbReference type="VEuPathDB" id="GiardiaDB:DHA2_151412"/>
<evidence type="ECO:0000256" key="2">
    <source>
        <dbReference type="ARBA" id="ARBA00000909"/>
    </source>
</evidence>
<dbReference type="Pfam" id="PF03853">
    <property type="entry name" value="YjeF_N"/>
    <property type="match status" value="1"/>
</dbReference>
<dbReference type="EC" id="5.1.99.6" evidence="3"/>
<reference evidence="11 12" key="2">
    <citation type="journal article" date="2013" name="Genome Biol. Evol.">
        <title>Genome sequencing of Giardia lamblia genotypes A2 and B isolates (DH and GS) and comparative analysis with the genomes of genotypes A1 and E (WB and Pig).</title>
        <authorList>
            <person name="Adam R.D."/>
            <person name="Dahlstrom E.W."/>
            <person name="Martens C.A."/>
            <person name="Bruno D.P."/>
            <person name="Barbian K.D."/>
            <person name="Ricklefs S.M."/>
            <person name="Hernandez M.M."/>
            <person name="Narla N.P."/>
            <person name="Patel R.B."/>
            <person name="Porcella S.F."/>
            <person name="Nash T.E."/>
        </authorList>
    </citation>
    <scope>NUCLEOTIDE SEQUENCE [LARGE SCALE GENOMIC DNA]</scope>
    <source>
        <strain evidence="11 12">DH</strain>
    </source>
</reference>
<comment type="catalytic activity">
    <reaction evidence="2">
        <text>(6R)-NADPHX = (6S)-NADPHX</text>
        <dbReference type="Rhea" id="RHEA:32227"/>
        <dbReference type="ChEBI" id="CHEBI:64076"/>
        <dbReference type="ChEBI" id="CHEBI:64077"/>
        <dbReference type="EC" id="5.1.99.6"/>
    </reaction>
</comment>
<dbReference type="Proteomes" id="UP000018320">
    <property type="component" value="Unassembled WGS sequence"/>
</dbReference>
<accession>V6TAF8</accession>
<evidence type="ECO:0000256" key="7">
    <source>
        <dbReference type="ARBA" id="ARBA00022958"/>
    </source>
</evidence>
<evidence type="ECO:0000259" key="10">
    <source>
        <dbReference type="PROSITE" id="PS51385"/>
    </source>
</evidence>
<evidence type="ECO:0000313" key="11">
    <source>
        <dbReference type="EMBL" id="ESU35427.1"/>
    </source>
</evidence>
<dbReference type="VEuPathDB" id="GiardiaDB:QR46_3337"/>
<comment type="catalytic activity">
    <reaction evidence="1">
        <text>(6R)-NADHX = (6S)-NADHX</text>
        <dbReference type="Rhea" id="RHEA:32215"/>
        <dbReference type="ChEBI" id="CHEBI:64074"/>
        <dbReference type="ChEBI" id="CHEBI:64075"/>
        <dbReference type="EC" id="5.1.99.6"/>
    </reaction>
</comment>
<dbReference type="SUPFAM" id="SSF64153">
    <property type="entry name" value="YjeF N-terminal domain-like"/>
    <property type="match status" value="1"/>
</dbReference>
<keyword evidence="4" id="KW-0479">Metal-binding</keyword>
<sequence>VAQAVQNQTVQNIIILFTTRCYMQQAQQKPFIPTIPAYQALKLDEDLINKCNYSIEQLMEIAGTAVAQATTHYIESTSSVSKAGVLVVCGPGNNGGDGLVAARHLSSGSMSSATVRVWLPKEPSSSVNKRMLSIAKHAGVVFIKDTNEEALHAILEFINSCESFYLVDAIFGFSFHGGPIKPPYDTVINILLQMQTSMAIGPKTRIVSVDVPSGWSVDAQEWGLNTDKELIPDGLLRPDALVSLTVPKNCSLWLPPDTAHYLGGNFLTPLLAMEYDVQEIQHYWSGVSSLFVVLS</sequence>
<evidence type="ECO:0000256" key="5">
    <source>
        <dbReference type="ARBA" id="ARBA00022741"/>
    </source>
</evidence>
<evidence type="ECO:0000256" key="4">
    <source>
        <dbReference type="ARBA" id="ARBA00022723"/>
    </source>
</evidence>
<feature type="non-terminal residue" evidence="11">
    <location>
        <position position="1"/>
    </location>
</feature>
<dbReference type="Gene3D" id="3.40.50.10260">
    <property type="entry name" value="YjeF N-terminal domain"/>
    <property type="match status" value="1"/>
</dbReference>
<dbReference type="VEuPathDB" id="GiardiaDB:GL50581_2765"/>
<dbReference type="HAMAP" id="MF_01966">
    <property type="entry name" value="NADHX_epimerase"/>
    <property type="match status" value="1"/>
</dbReference>
<organism evidence="11 12">
    <name type="scientific">Giardia intestinalis</name>
    <name type="common">Giardia lamblia</name>
    <dbReference type="NCBI Taxonomy" id="5741"/>
    <lineage>
        <taxon>Eukaryota</taxon>
        <taxon>Metamonada</taxon>
        <taxon>Diplomonadida</taxon>
        <taxon>Hexamitidae</taxon>
        <taxon>Giardiinae</taxon>
        <taxon>Giardia</taxon>
    </lineage>
</organism>
<gene>
    <name evidence="11" type="ORF">DHA2_151412</name>
</gene>
<dbReference type="AlphaFoldDB" id="V6TAF8"/>
<protein>
    <recommendedName>
        <fullName evidence="3">NAD(P)H-hydrate epimerase</fullName>
        <ecNumber evidence="3">5.1.99.6</ecNumber>
    </recommendedName>
</protein>
<dbReference type="GO" id="GO:0046872">
    <property type="term" value="F:metal ion binding"/>
    <property type="evidence" value="ECO:0007669"/>
    <property type="project" value="UniProtKB-KW"/>
</dbReference>
<dbReference type="VEuPathDB" id="GiardiaDB:GL50803_0017366"/>
<proteinExistence type="inferred from homology"/>
<evidence type="ECO:0000256" key="9">
    <source>
        <dbReference type="ARBA" id="ARBA00023235"/>
    </source>
</evidence>